<dbReference type="InterPro" id="IPR051610">
    <property type="entry name" value="GPI/OXD"/>
</dbReference>
<proteinExistence type="predicted"/>
<evidence type="ECO:0000256" key="1">
    <source>
        <dbReference type="ARBA" id="ARBA00022723"/>
    </source>
</evidence>
<evidence type="ECO:0000313" key="4">
    <source>
        <dbReference type="Proteomes" id="UP001263371"/>
    </source>
</evidence>
<dbReference type="Proteomes" id="UP001263371">
    <property type="component" value="Unassembled WGS sequence"/>
</dbReference>
<dbReference type="InterPro" id="IPR013096">
    <property type="entry name" value="Cupin_2"/>
</dbReference>
<dbReference type="RefSeq" id="WP_315994520.1">
    <property type="nucleotide sequence ID" value="NZ_JAWDIS010000001.1"/>
</dbReference>
<gene>
    <name evidence="3" type="ORF">RWH45_08925</name>
</gene>
<comment type="caution">
    <text evidence="3">The sequence shown here is derived from an EMBL/GenBank/DDBJ whole genome shotgun (WGS) entry which is preliminary data.</text>
</comment>
<accession>A0ABU3T7I5</accession>
<protein>
    <submittedName>
        <fullName evidence="3">Cupin domain-containing protein</fullName>
    </submittedName>
</protein>
<reference evidence="3 4" key="1">
    <citation type="submission" date="2023-09" db="EMBL/GenBank/DDBJ databases">
        <title>Microbacterium fusihabitans sp. nov., Microbacterium phycihabitans sp. nov., and Microbacterium cervinum sp. nov., isolated from dried seaweeds of beach.</title>
        <authorList>
            <person name="Lee S.D."/>
        </authorList>
    </citation>
    <scope>NUCLEOTIDE SEQUENCE [LARGE SCALE GENOMIC DNA]</scope>
    <source>
        <strain evidence="3 4">KSW4-17</strain>
    </source>
</reference>
<feature type="domain" description="Cupin type-2" evidence="2">
    <location>
        <begin position="40"/>
        <end position="119"/>
    </location>
</feature>
<organism evidence="3 4">
    <name type="scientific">Microbacterium galbum</name>
    <dbReference type="NCBI Taxonomy" id="3075994"/>
    <lineage>
        <taxon>Bacteria</taxon>
        <taxon>Bacillati</taxon>
        <taxon>Actinomycetota</taxon>
        <taxon>Actinomycetes</taxon>
        <taxon>Micrococcales</taxon>
        <taxon>Microbacteriaceae</taxon>
        <taxon>Microbacterium</taxon>
    </lineage>
</organism>
<name>A0ABU3T7I5_9MICO</name>
<keyword evidence="1" id="KW-0479">Metal-binding</keyword>
<dbReference type="PANTHER" id="PTHR35848">
    <property type="entry name" value="OXALATE-BINDING PROTEIN"/>
    <property type="match status" value="1"/>
</dbReference>
<evidence type="ECO:0000259" key="2">
    <source>
        <dbReference type="Pfam" id="PF07883"/>
    </source>
</evidence>
<dbReference type="SUPFAM" id="SSF51182">
    <property type="entry name" value="RmlC-like cupins"/>
    <property type="match status" value="1"/>
</dbReference>
<dbReference type="EMBL" id="JAWDIS010000001">
    <property type="protein sequence ID" value="MDU0367338.1"/>
    <property type="molecule type" value="Genomic_DNA"/>
</dbReference>
<dbReference type="InterPro" id="IPR014710">
    <property type="entry name" value="RmlC-like_jellyroll"/>
</dbReference>
<dbReference type="Pfam" id="PF07883">
    <property type="entry name" value="Cupin_2"/>
    <property type="match status" value="1"/>
</dbReference>
<dbReference type="InterPro" id="IPR011051">
    <property type="entry name" value="RmlC_Cupin_sf"/>
</dbReference>
<keyword evidence="4" id="KW-1185">Reference proteome</keyword>
<sequence length="128" mass="13623">MQIQRRGDGHHDWSLYEGEGRVGIEWYFADTTALGAHVMLYHLAPGASEGEHRHLTGAADSCSAESSDEMYIVTRGEVVFSTDGDERVLAAGDAAYAPAGLRHGVRNASAEPAELVLVFGPPRGEAAA</sequence>
<evidence type="ECO:0000313" key="3">
    <source>
        <dbReference type="EMBL" id="MDU0367338.1"/>
    </source>
</evidence>
<dbReference type="Gene3D" id="2.60.120.10">
    <property type="entry name" value="Jelly Rolls"/>
    <property type="match status" value="1"/>
</dbReference>